<keyword evidence="4" id="KW-1185">Reference proteome</keyword>
<dbReference type="AlphaFoldDB" id="A0A7W9UUZ0"/>
<dbReference type="SUPFAM" id="SSF50370">
    <property type="entry name" value="Ricin B-like lectins"/>
    <property type="match status" value="1"/>
</dbReference>
<evidence type="ECO:0000256" key="1">
    <source>
        <dbReference type="SAM" id="MobiDB-lite"/>
    </source>
</evidence>
<name>A0A7W9UUZ0_9ACTN</name>
<gene>
    <name evidence="3" type="ORF">FHS34_007657</name>
</gene>
<evidence type="ECO:0000256" key="2">
    <source>
        <dbReference type="SAM" id="SignalP"/>
    </source>
</evidence>
<comment type="caution">
    <text evidence="3">The sequence shown here is derived from an EMBL/GenBank/DDBJ whole genome shotgun (WGS) entry which is preliminary data.</text>
</comment>
<reference evidence="3 4" key="1">
    <citation type="submission" date="2020-08" db="EMBL/GenBank/DDBJ databases">
        <title>Genomic Encyclopedia of Type Strains, Phase III (KMG-III): the genomes of soil and plant-associated and newly described type strains.</title>
        <authorList>
            <person name="Whitman W."/>
        </authorList>
    </citation>
    <scope>NUCLEOTIDE SEQUENCE [LARGE SCALE GENOMIC DNA]</scope>
    <source>
        <strain evidence="3 4">CECT 3313</strain>
    </source>
</reference>
<accession>A0A7W9UUZ0</accession>
<organism evidence="3 4">
    <name type="scientific">Streptomyces echinatus</name>
    <dbReference type="NCBI Taxonomy" id="67293"/>
    <lineage>
        <taxon>Bacteria</taxon>
        <taxon>Bacillati</taxon>
        <taxon>Actinomycetota</taxon>
        <taxon>Actinomycetes</taxon>
        <taxon>Kitasatosporales</taxon>
        <taxon>Streptomycetaceae</taxon>
        <taxon>Streptomyces</taxon>
    </lineage>
</organism>
<keyword evidence="2" id="KW-0732">Signal</keyword>
<feature type="chain" id="PRO_5031188460" description="Ricin B lectin domain-containing protein" evidence="2">
    <location>
        <begin position="38"/>
        <end position="197"/>
    </location>
</feature>
<evidence type="ECO:0000313" key="4">
    <source>
        <dbReference type="Proteomes" id="UP000585836"/>
    </source>
</evidence>
<feature type="signal peptide" evidence="2">
    <location>
        <begin position="1"/>
        <end position="37"/>
    </location>
</feature>
<dbReference type="InterPro" id="IPR035992">
    <property type="entry name" value="Ricin_B-like_lectins"/>
</dbReference>
<dbReference type="EMBL" id="JACHJK010000022">
    <property type="protein sequence ID" value="MBB5932148.1"/>
    <property type="molecule type" value="Genomic_DNA"/>
</dbReference>
<dbReference type="RefSeq" id="WP_184974203.1">
    <property type="nucleotide sequence ID" value="NZ_BAAAWF010000091.1"/>
</dbReference>
<evidence type="ECO:0000313" key="3">
    <source>
        <dbReference type="EMBL" id="MBB5932148.1"/>
    </source>
</evidence>
<feature type="region of interest" description="Disordered" evidence="1">
    <location>
        <begin position="160"/>
        <end position="180"/>
    </location>
</feature>
<protein>
    <recommendedName>
        <fullName evidence="5">Ricin B lectin domain-containing protein</fullName>
    </recommendedName>
</protein>
<proteinExistence type="predicted"/>
<dbReference type="Proteomes" id="UP000585836">
    <property type="component" value="Unassembled WGS sequence"/>
</dbReference>
<sequence>MSINRTMSARRAIATVVASLGLGTALLGTTLAPTAGAAEATASSVARSSMGIPGAVIIESAAFPGKILCSTPADDSLLLKTVNTRDRYCQWLVTKGSDDEDNVYTLYNPAKDQVMAYTGGNEGAVVMADYDPSQRAQEWSWGGREDWGGRALQSFMDKGQNVDAKSRDGEGPTSEAIHTRGWRHGHQRELTWNTVTL</sequence>
<evidence type="ECO:0008006" key="5">
    <source>
        <dbReference type="Google" id="ProtNLM"/>
    </source>
</evidence>